<dbReference type="AlphaFoldDB" id="A0AA36DFY2"/>
<organism evidence="2 3">
    <name type="scientific">Mesorhabditis spiculigera</name>
    <dbReference type="NCBI Taxonomy" id="96644"/>
    <lineage>
        <taxon>Eukaryota</taxon>
        <taxon>Metazoa</taxon>
        <taxon>Ecdysozoa</taxon>
        <taxon>Nematoda</taxon>
        <taxon>Chromadorea</taxon>
        <taxon>Rhabditida</taxon>
        <taxon>Rhabditina</taxon>
        <taxon>Rhabditomorpha</taxon>
        <taxon>Rhabditoidea</taxon>
        <taxon>Rhabditidae</taxon>
        <taxon>Mesorhabditinae</taxon>
        <taxon>Mesorhabditis</taxon>
    </lineage>
</organism>
<keyword evidence="1" id="KW-1133">Transmembrane helix</keyword>
<reference evidence="2" key="1">
    <citation type="submission" date="2023-06" db="EMBL/GenBank/DDBJ databases">
        <authorList>
            <person name="Delattre M."/>
        </authorList>
    </citation>
    <scope>NUCLEOTIDE SEQUENCE</scope>
    <source>
        <strain evidence="2">AF72</strain>
    </source>
</reference>
<gene>
    <name evidence="2" type="ORF">MSPICULIGERA_LOCUS23609</name>
</gene>
<evidence type="ECO:0000256" key="1">
    <source>
        <dbReference type="SAM" id="Phobius"/>
    </source>
</evidence>
<feature type="non-terminal residue" evidence="2">
    <location>
        <position position="1"/>
    </location>
</feature>
<protein>
    <recommendedName>
        <fullName evidence="4">Transmembrane protein</fullName>
    </recommendedName>
</protein>
<feature type="transmembrane region" description="Helical" evidence="1">
    <location>
        <begin position="7"/>
        <end position="27"/>
    </location>
</feature>
<evidence type="ECO:0000313" key="3">
    <source>
        <dbReference type="Proteomes" id="UP001177023"/>
    </source>
</evidence>
<accession>A0AA36DFY2</accession>
<keyword evidence="1" id="KW-0812">Transmembrane</keyword>
<keyword evidence="3" id="KW-1185">Reference proteome</keyword>
<proteinExistence type="predicted"/>
<dbReference type="EMBL" id="CATQJA010002706">
    <property type="protein sequence ID" value="CAJ0585595.1"/>
    <property type="molecule type" value="Genomic_DNA"/>
</dbReference>
<sequence>MRFGARVGLALAGLALVVFFIALRLSYKATDGDEDPHENINEDPAARLLMASGSSGDGQSNGPSPARISVSVAIVMLVSLLSVALLITGIIVVAITVDPNASSSAECSDIEEEDDERETENYYPVSPTRHLLSFSMPHPRPASFRGAILTVSSFRMLRKTCQAGKLKFNGFHVFFLSSKRL</sequence>
<keyword evidence="1" id="KW-0472">Membrane</keyword>
<dbReference type="Proteomes" id="UP001177023">
    <property type="component" value="Unassembled WGS sequence"/>
</dbReference>
<comment type="caution">
    <text evidence="2">The sequence shown here is derived from an EMBL/GenBank/DDBJ whole genome shotgun (WGS) entry which is preliminary data.</text>
</comment>
<name>A0AA36DFY2_9BILA</name>
<feature type="transmembrane region" description="Helical" evidence="1">
    <location>
        <begin position="68"/>
        <end position="95"/>
    </location>
</feature>
<evidence type="ECO:0008006" key="4">
    <source>
        <dbReference type="Google" id="ProtNLM"/>
    </source>
</evidence>
<evidence type="ECO:0000313" key="2">
    <source>
        <dbReference type="EMBL" id="CAJ0585595.1"/>
    </source>
</evidence>